<reference evidence="1 2" key="1">
    <citation type="journal article" date="2018" name="BMC Genomics">
        <title>The genome of Naegleria lovaniensis, the basis for a comparative approach to unravel pathogenicity factors of the human pathogenic amoeba N. fowleri.</title>
        <authorList>
            <person name="Liechti N."/>
            <person name="Schurch N."/>
            <person name="Bruggmann R."/>
            <person name="Wittwer M."/>
        </authorList>
    </citation>
    <scope>NUCLEOTIDE SEQUENCE [LARGE SCALE GENOMIC DNA]</scope>
    <source>
        <strain evidence="1 2">ATCC 30569</strain>
    </source>
</reference>
<dbReference type="AlphaFoldDB" id="A0AA88KNH9"/>
<comment type="caution">
    <text evidence="1">The sequence shown here is derived from an EMBL/GenBank/DDBJ whole genome shotgun (WGS) entry which is preliminary data.</text>
</comment>
<name>A0AA88KNH9_NAELO</name>
<proteinExistence type="predicted"/>
<dbReference type="GeneID" id="68097616"/>
<protein>
    <submittedName>
        <fullName evidence="1">Uncharacterized protein</fullName>
    </submittedName>
</protein>
<evidence type="ECO:0000313" key="2">
    <source>
        <dbReference type="Proteomes" id="UP000816034"/>
    </source>
</evidence>
<evidence type="ECO:0000313" key="1">
    <source>
        <dbReference type="EMBL" id="KAG2382581.1"/>
    </source>
</evidence>
<dbReference type="RefSeq" id="XP_044548260.1">
    <property type="nucleotide sequence ID" value="XM_044694881.1"/>
</dbReference>
<dbReference type="EMBL" id="PYSW02000023">
    <property type="protein sequence ID" value="KAG2382581.1"/>
    <property type="molecule type" value="Genomic_DNA"/>
</dbReference>
<sequence>MSITIHNNTQYYIHVVLSQVGPLYDAVIPPGQEYTFQTGRVYFTISATKYDHEEQCNRISTADIALPIVGLSTLVGVVATSLAGLGVGIYVGISTGALAACVEAGTISVCSCCAAAGVGAAGTGTGTAASAVGVVEKSVEAGKMMLVKDVAGFVKKLLPMGYSGEVNQRNVLARNKGVHWHVDLMNGVLSLRKGD</sequence>
<organism evidence="1 2">
    <name type="scientific">Naegleria lovaniensis</name>
    <name type="common">Amoeba</name>
    <dbReference type="NCBI Taxonomy" id="51637"/>
    <lineage>
        <taxon>Eukaryota</taxon>
        <taxon>Discoba</taxon>
        <taxon>Heterolobosea</taxon>
        <taxon>Tetramitia</taxon>
        <taxon>Eutetramitia</taxon>
        <taxon>Vahlkampfiidae</taxon>
        <taxon>Naegleria</taxon>
    </lineage>
</organism>
<dbReference type="Proteomes" id="UP000816034">
    <property type="component" value="Unassembled WGS sequence"/>
</dbReference>
<keyword evidence="2" id="KW-1185">Reference proteome</keyword>
<gene>
    <name evidence="1" type="ORF">C9374_005161</name>
</gene>
<accession>A0AA88KNH9</accession>